<feature type="transmembrane region" description="Helical" evidence="6">
    <location>
        <begin position="167"/>
        <end position="186"/>
    </location>
</feature>
<proteinExistence type="predicted"/>
<feature type="transmembrane region" description="Helical" evidence="6">
    <location>
        <begin position="336"/>
        <end position="364"/>
    </location>
</feature>
<sequence>MNNNAQQSSSYRWVILTIACLATFIGSYAQYQIPALAYKLIPAFNLSSSQYASILSAPMLPAVFFSIAAGAMADRFGVKKVVSVGFIFAIIGITFRFAATNFWEMLILMAMAGCSSAFLNANISKLLGAWFPPEQIGTAMGVVLASATIAMAVGTATSAMFPSMRSAFITAGVICVIIAALWVLFIKDKPEGAPDMPSMPVAKYIGVAAKSRNIWLVGITMMFIMGAMMALSGFLPNALHAVRGLDPVKAGFAASLGSWGGLAGSILGPVICDRLGRMKPFLVISAILAAAGTYYAWQAPLGAVMWILFIINGFVGAAISPLLMSFPMLLPEIGPVYAGSAGGLIATMQLIGAFCIPTFIIAPIAGTNFYIMFGLAGLSFLMAAVVIMFLPELGVKARAKSDPDSSH</sequence>
<keyword evidence="8" id="KW-1185">Reference proteome</keyword>
<feature type="transmembrane region" description="Helical" evidence="6">
    <location>
        <begin position="51"/>
        <end position="69"/>
    </location>
</feature>
<evidence type="ECO:0000313" key="8">
    <source>
        <dbReference type="Proteomes" id="UP000322976"/>
    </source>
</evidence>
<dbReference type="EMBL" id="VTPS01000004">
    <property type="protein sequence ID" value="TZE82828.1"/>
    <property type="molecule type" value="Genomic_DNA"/>
</dbReference>
<comment type="caution">
    <text evidence="7">The sequence shown here is derived from an EMBL/GenBank/DDBJ whole genome shotgun (WGS) entry which is preliminary data.</text>
</comment>
<dbReference type="Gene3D" id="1.20.1250.20">
    <property type="entry name" value="MFS general substrate transporter like domains"/>
    <property type="match status" value="2"/>
</dbReference>
<organism evidence="7 8">
    <name type="scientific">Calorimonas adulescens</name>
    <dbReference type="NCBI Taxonomy" id="2606906"/>
    <lineage>
        <taxon>Bacteria</taxon>
        <taxon>Bacillati</taxon>
        <taxon>Bacillota</taxon>
        <taxon>Clostridia</taxon>
        <taxon>Thermoanaerobacterales</taxon>
        <taxon>Thermoanaerobacteraceae</taxon>
        <taxon>Calorimonas</taxon>
    </lineage>
</organism>
<feature type="transmembrane region" description="Helical" evidence="6">
    <location>
        <begin position="12"/>
        <end position="31"/>
    </location>
</feature>
<evidence type="ECO:0000256" key="1">
    <source>
        <dbReference type="ARBA" id="ARBA00004651"/>
    </source>
</evidence>
<protein>
    <submittedName>
        <fullName evidence="7">MFS transporter</fullName>
    </submittedName>
</protein>
<keyword evidence="5 6" id="KW-0472">Membrane</keyword>
<evidence type="ECO:0000256" key="5">
    <source>
        <dbReference type="ARBA" id="ARBA00023136"/>
    </source>
</evidence>
<dbReference type="PANTHER" id="PTHR43124:SF3">
    <property type="entry name" value="CHLORAMPHENICOL EFFLUX PUMP RV0191"/>
    <property type="match status" value="1"/>
</dbReference>
<keyword evidence="2" id="KW-1003">Cell membrane</keyword>
<name>A0A5D8QHQ1_9THEO</name>
<dbReference type="InterPro" id="IPR050189">
    <property type="entry name" value="MFS_Efflux_Transporters"/>
</dbReference>
<feature type="transmembrane region" description="Helical" evidence="6">
    <location>
        <begin position="303"/>
        <end position="324"/>
    </location>
</feature>
<dbReference type="Pfam" id="PF07690">
    <property type="entry name" value="MFS_1"/>
    <property type="match status" value="1"/>
</dbReference>
<dbReference type="PANTHER" id="PTHR43124">
    <property type="entry name" value="PURINE EFFLUX PUMP PBUE"/>
    <property type="match status" value="1"/>
</dbReference>
<dbReference type="SUPFAM" id="SSF103473">
    <property type="entry name" value="MFS general substrate transporter"/>
    <property type="match status" value="1"/>
</dbReference>
<evidence type="ECO:0000256" key="3">
    <source>
        <dbReference type="ARBA" id="ARBA00022692"/>
    </source>
</evidence>
<feature type="transmembrane region" description="Helical" evidence="6">
    <location>
        <begin position="247"/>
        <end position="268"/>
    </location>
</feature>
<evidence type="ECO:0000313" key="7">
    <source>
        <dbReference type="EMBL" id="TZE82828.1"/>
    </source>
</evidence>
<feature type="transmembrane region" description="Helical" evidence="6">
    <location>
        <begin position="370"/>
        <end position="390"/>
    </location>
</feature>
<evidence type="ECO:0000256" key="6">
    <source>
        <dbReference type="SAM" id="Phobius"/>
    </source>
</evidence>
<dbReference type="AlphaFoldDB" id="A0A5D8QHQ1"/>
<keyword evidence="3 6" id="KW-0812">Transmembrane</keyword>
<feature type="transmembrane region" description="Helical" evidence="6">
    <location>
        <begin position="280"/>
        <end position="297"/>
    </location>
</feature>
<feature type="transmembrane region" description="Helical" evidence="6">
    <location>
        <begin position="136"/>
        <end position="161"/>
    </location>
</feature>
<feature type="transmembrane region" description="Helical" evidence="6">
    <location>
        <begin position="81"/>
        <end position="99"/>
    </location>
</feature>
<dbReference type="InterPro" id="IPR011701">
    <property type="entry name" value="MFS"/>
</dbReference>
<accession>A0A5D8QHQ1</accession>
<feature type="transmembrane region" description="Helical" evidence="6">
    <location>
        <begin position="214"/>
        <end position="235"/>
    </location>
</feature>
<keyword evidence="4 6" id="KW-1133">Transmembrane helix</keyword>
<feature type="transmembrane region" description="Helical" evidence="6">
    <location>
        <begin position="105"/>
        <end position="124"/>
    </location>
</feature>
<comment type="subcellular location">
    <subcellularLocation>
        <location evidence="1">Cell membrane</location>
        <topology evidence="1">Multi-pass membrane protein</topology>
    </subcellularLocation>
</comment>
<dbReference type="GO" id="GO:0005886">
    <property type="term" value="C:plasma membrane"/>
    <property type="evidence" value="ECO:0007669"/>
    <property type="project" value="UniProtKB-SubCell"/>
</dbReference>
<evidence type="ECO:0000256" key="2">
    <source>
        <dbReference type="ARBA" id="ARBA00022475"/>
    </source>
</evidence>
<dbReference type="Proteomes" id="UP000322976">
    <property type="component" value="Unassembled WGS sequence"/>
</dbReference>
<dbReference type="InterPro" id="IPR036259">
    <property type="entry name" value="MFS_trans_sf"/>
</dbReference>
<reference evidence="7 8" key="1">
    <citation type="submission" date="2019-08" db="EMBL/GenBank/DDBJ databases">
        <title>Calorimonas adulescens gen. nov., sp. nov., an anaerobic thermophilic bacterium from Sakhalin hot spring.</title>
        <authorList>
            <person name="Khomyakova M.A."/>
            <person name="Merkel A.Y."/>
            <person name="Novikov A."/>
            <person name="Bonch-Osmolovskaya E.A."/>
            <person name="Slobodkin A.I."/>
        </authorList>
    </citation>
    <scope>NUCLEOTIDE SEQUENCE [LARGE SCALE GENOMIC DNA]</scope>
    <source>
        <strain evidence="7 8">A05MB</strain>
    </source>
</reference>
<gene>
    <name evidence="7" type="ORF">FWJ32_03495</name>
</gene>
<dbReference type="GO" id="GO:0022857">
    <property type="term" value="F:transmembrane transporter activity"/>
    <property type="evidence" value="ECO:0007669"/>
    <property type="project" value="InterPro"/>
</dbReference>
<evidence type="ECO:0000256" key="4">
    <source>
        <dbReference type="ARBA" id="ARBA00022989"/>
    </source>
</evidence>